<dbReference type="SUPFAM" id="SSF52200">
    <property type="entry name" value="Toll/Interleukin receptor TIR domain"/>
    <property type="match status" value="1"/>
</dbReference>
<keyword evidence="10" id="KW-0325">Glycoprotein</keyword>
<dbReference type="FunFam" id="3.40.50.10140:FF:000020">
    <property type="entry name" value="Blast:Protein toll"/>
    <property type="match status" value="1"/>
</dbReference>
<dbReference type="InterPro" id="IPR003591">
    <property type="entry name" value="Leu-rich_rpt_typical-subtyp"/>
</dbReference>
<dbReference type="InterPro" id="IPR035897">
    <property type="entry name" value="Toll_tir_struct_dom_sf"/>
</dbReference>
<dbReference type="Proteomes" id="UP000250275">
    <property type="component" value="Unassembled WGS sequence"/>
</dbReference>
<dbReference type="GO" id="GO:0007165">
    <property type="term" value="P:signal transduction"/>
    <property type="evidence" value="ECO:0007669"/>
    <property type="project" value="InterPro"/>
</dbReference>
<dbReference type="GO" id="GO:0005886">
    <property type="term" value="C:plasma membrane"/>
    <property type="evidence" value="ECO:0007669"/>
    <property type="project" value="TreeGrafter"/>
</dbReference>
<keyword evidence="9" id="KW-0675">Receptor</keyword>
<evidence type="ECO:0000256" key="8">
    <source>
        <dbReference type="ARBA" id="ARBA00023136"/>
    </source>
</evidence>
<dbReference type="InterPro" id="IPR000157">
    <property type="entry name" value="TIR_dom"/>
</dbReference>
<comment type="subcellular location">
    <subcellularLocation>
        <location evidence="1">Membrane</location>
        <topology evidence="1">Single-pass type I membrane protein</topology>
    </subcellularLocation>
</comment>
<dbReference type="PANTHER" id="PTHR24365">
    <property type="entry name" value="TOLL-LIKE RECEPTOR"/>
    <property type="match status" value="1"/>
</dbReference>
<feature type="transmembrane region" description="Helical" evidence="11">
    <location>
        <begin position="785"/>
        <end position="809"/>
    </location>
</feature>
<evidence type="ECO:0000313" key="15">
    <source>
        <dbReference type="Proteomes" id="UP000250275"/>
    </source>
</evidence>
<evidence type="ECO:0000256" key="5">
    <source>
        <dbReference type="ARBA" id="ARBA00022729"/>
    </source>
</evidence>
<dbReference type="OrthoDB" id="1421090at2759"/>
<keyword evidence="7 11" id="KW-1133">Transmembrane helix</keyword>
<reference evidence="14 15" key="1">
    <citation type="submission" date="2015-07" db="EMBL/GenBank/DDBJ databases">
        <title>The genome of Eufriesea mexicana.</title>
        <authorList>
            <person name="Pan H."/>
            <person name="Kapheim K."/>
        </authorList>
    </citation>
    <scope>NUCLEOTIDE SEQUENCE [LARGE SCALE GENOMIC DNA]</scope>
    <source>
        <strain evidence="14">0111107269</strain>
        <tissue evidence="14">Whole body</tissue>
    </source>
</reference>
<dbReference type="PROSITE" id="PS50104">
    <property type="entry name" value="TIR"/>
    <property type="match status" value="1"/>
</dbReference>
<dbReference type="SMART" id="SM00369">
    <property type="entry name" value="LRR_TYP"/>
    <property type="match status" value="14"/>
</dbReference>
<feature type="domain" description="TIR" evidence="13">
    <location>
        <begin position="838"/>
        <end position="974"/>
    </location>
</feature>
<dbReference type="SMART" id="SM00255">
    <property type="entry name" value="TIR"/>
    <property type="match status" value="1"/>
</dbReference>
<keyword evidence="5 12" id="KW-0732">Signal</keyword>
<keyword evidence="4 11" id="KW-0812">Transmembrane</keyword>
<evidence type="ECO:0000256" key="11">
    <source>
        <dbReference type="SAM" id="Phobius"/>
    </source>
</evidence>
<evidence type="ECO:0000313" key="14">
    <source>
        <dbReference type="EMBL" id="OAD52269.1"/>
    </source>
</evidence>
<name>A0A310S7W9_9HYME</name>
<dbReference type="SMART" id="SM00082">
    <property type="entry name" value="LRRCT"/>
    <property type="match status" value="2"/>
</dbReference>
<dbReference type="GO" id="GO:0038023">
    <property type="term" value="F:signaling receptor activity"/>
    <property type="evidence" value="ECO:0007669"/>
    <property type="project" value="TreeGrafter"/>
</dbReference>
<dbReference type="EMBL" id="KQ775195">
    <property type="protein sequence ID" value="OAD52269.1"/>
    <property type="molecule type" value="Genomic_DNA"/>
</dbReference>
<dbReference type="AlphaFoldDB" id="A0A310S7W9"/>
<feature type="chain" id="PRO_5016293513" evidence="12">
    <location>
        <begin position="22"/>
        <end position="1076"/>
    </location>
</feature>
<dbReference type="FunFam" id="3.80.10.10:FF:001164">
    <property type="entry name" value="GH01279p"/>
    <property type="match status" value="1"/>
</dbReference>
<evidence type="ECO:0000256" key="4">
    <source>
        <dbReference type="ARBA" id="ARBA00022692"/>
    </source>
</evidence>
<evidence type="ECO:0000256" key="7">
    <source>
        <dbReference type="ARBA" id="ARBA00022989"/>
    </source>
</evidence>
<protein>
    <submittedName>
        <fullName evidence="14">Protein toll</fullName>
    </submittedName>
</protein>
<dbReference type="InterPro" id="IPR001611">
    <property type="entry name" value="Leu-rich_rpt"/>
</dbReference>
<dbReference type="InterPro" id="IPR032675">
    <property type="entry name" value="LRR_dom_sf"/>
</dbReference>
<evidence type="ECO:0000259" key="13">
    <source>
        <dbReference type="PROSITE" id="PS50104"/>
    </source>
</evidence>
<keyword evidence="3" id="KW-0433">Leucine-rich repeat</keyword>
<evidence type="ECO:0000256" key="10">
    <source>
        <dbReference type="ARBA" id="ARBA00023180"/>
    </source>
</evidence>
<organism evidence="14 15">
    <name type="scientific">Eufriesea mexicana</name>
    <dbReference type="NCBI Taxonomy" id="516756"/>
    <lineage>
        <taxon>Eukaryota</taxon>
        <taxon>Metazoa</taxon>
        <taxon>Ecdysozoa</taxon>
        <taxon>Arthropoda</taxon>
        <taxon>Hexapoda</taxon>
        <taxon>Insecta</taxon>
        <taxon>Pterygota</taxon>
        <taxon>Neoptera</taxon>
        <taxon>Endopterygota</taxon>
        <taxon>Hymenoptera</taxon>
        <taxon>Apocrita</taxon>
        <taxon>Aculeata</taxon>
        <taxon>Apoidea</taxon>
        <taxon>Anthophila</taxon>
        <taxon>Apidae</taxon>
        <taxon>Eufriesea</taxon>
    </lineage>
</organism>
<dbReference type="Gene3D" id="3.40.50.10140">
    <property type="entry name" value="Toll/interleukin-1 receptor homology (TIR) domain"/>
    <property type="match status" value="1"/>
</dbReference>
<dbReference type="PRINTS" id="PR01537">
    <property type="entry name" value="INTRLKN1R1F"/>
</dbReference>
<evidence type="ECO:0000256" key="3">
    <source>
        <dbReference type="ARBA" id="ARBA00022614"/>
    </source>
</evidence>
<dbReference type="Pfam" id="PF13676">
    <property type="entry name" value="TIR_2"/>
    <property type="match status" value="1"/>
</dbReference>
<dbReference type="InterPro" id="IPR000372">
    <property type="entry name" value="LRRNT"/>
</dbReference>
<dbReference type="InterPro" id="IPR000483">
    <property type="entry name" value="Cys-rich_flank_reg_C"/>
</dbReference>
<evidence type="ECO:0000256" key="1">
    <source>
        <dbReference type="ARBA" id="ARBA00004479"/>
    </source>
</evidence>
<keyword evidence="15" id="KW-1185">Reference proteome</keyword>
<evidence type="ECO:0000256" key="12">
    <source>
        <dbReference type="SAM" id="SignalP"/>
    </source>
</evidence>
<dbReference type="Gene3D" id="3.80.10.10">
    <property type="entry name" value="Ribonuclease Inhibitor"/>
    <property type="match status" value="3"/>
</dbReference>
<sequence length="1076" mass="124175">MIESSFGRWIILWMVVATCYASEIQCPTQSCKCHPSHYGDYEIYCPTDEDSAFVVNVQPHEYIQTQCRNSPEWSDFHLSNLLLPSDVESMYFRMCGLPTNMSLGEIAYKLGAQNVEKLIFQSFGNLNITLSKRHLQGFPKLQRLILSSNGLTNLSSDLFADLPHLVWLDLRENNVQLPPGIFDSTPDLEVLELGNNNMVDIDPIIFDPLKKLRFLNLWRNKFTQLRQDTFDKLVSLNSLDLNSNDLTTLPKDIFAKLVKLEALNLFWNNFSSLPEDLLRYNVKLRSVNLYGNRRNMTKLPNRLFANLTELKAVELRSNGLKEVPVDLFYGSISLRNISLERNYIESLHKDLFKGLTNLSILKLNYNELTSLPDGIFSYLKNLVQLNLSKNHLTSISRHLFSSLRSLEVLNMEENQLTIIEDTSFNFLTKLKVAIFSHNQLTFNTSLAFYQDEYGRKSPFHDCTDLEELYLANNNISEIFSDWIISSVKLQILDLKYNQISQITTEDLQFVSNKITVDLTHNKIKHIYLATVEEIAKFQKFPRDVIIKVEHNPIECDCNLYDFLRYLDGNMHPYVQNYFHIRPDGLKCQSPEWLAHIPIMNLKSNKLKCQVVNPCPKECTCWIKRYDKSFLIDCSYKNLTSVPQNIETLPEYRLELNLTGNELTRMSPLVDIGLNNAQISKLSLSDNNIYDISTDQLPLNIEVLELHNNNISKLNPDVLKFMNNTSLNTLTLHGNPWLCDCNARDFLNFIQTKVVEIPNSLQITCKGMDIPMLKMIATDLCPTNTIIIVAISMTIAITGLIIGLLAALYYRYQREIKVWLYAHQLCLWLVTEDELDKDKLYDAFISYSHKDEDFIVNELVPKLENGPRPFKLCLHFRDWLAGEWIPTQIARSVEDSRRTIVVLSPNFLESVWGRMEFRAAHSQALSEGRARVILILYGEIGPTDDLDPELKAYLSMNTYVKWGDPWFWDKLRYALPHPPELTKNTIKRKIFEKHQPCIQINGEKKELIYPTSIPETPPATSTPPANTLRVFICDEKNEDRKESHENLSPTDSSTKLILSSEQLIKHNLMNKIQCTTV</sequence>
<evidence type="ECO:0000256" key="6">
    <source>
        <dbReference type="ARBA" id="ARBA00022737"/>
    </source>
</evidence>
<gene>
    <name evidence="14" type="ORF">WN48_02221</name>
</gene>
<feature type="signal peptide" evidence="12">
    <location>
        <begin position="1"/>
        <end position="21"/>
    </location>
</feature>
<keyword evidence="6" id="KW-0677">Repeat</keyword>
<dbReference type="SMART" id="SM00013">
    <property type="entry name" value="LRRNT"/>
    <property type="match status" value="2"/>
</dbReference>
<evidence type="ECO:0000256" key="9">
    <source>
        <dbReference type="ARBA" id="ARBA00023170"/>
    </source>
</evidence>
<comment type="similarity">
    <text evidence="2">Belongs to the Toll-like receptor family.</text>
</comment>
<dbReference type="SUPFAM" id="SSF52058">
    <property type="entry name" value="L domain-like"/>
    <property type="match status" value="3"/>
</dbReference>
<dbReference type="PROSITE" id="PS51450">
    <property type="entry name" value="LRR"/>
    <property type="match status" value="4"/>
</dbReference>
<keyword evidence="8 11" id="KW-0472">Membrane</keyword>
<evidence type="ECO:0000256" key="2">
    <source>
        <dbReference type="ARBA" id="ARBA00009634"/>
    </source>
</evidence>
<accession>A0A310S7W9</accession>
<proteinExistence type="inferred from homology"/>
<dbReference type="Pfam" id="PF13855">
    <property type="entry name" value="LRR_8"/>
    <property type="match status" value="4"/>
</dbReference>
<dbReference type="PANTHER" id="PTHR24365:SF541">
    <property type="entry name" value="PROTEIN TOLL-RELATED"/>
    <property type="match status" value="1"/>
</dbReference>